<evidence type="ECO:0000313" key="3">
    <source>
        <dbReference type="EMBL" id="KAF9763107.1"/>
    </source>
</evidence>
<organism evidence="3 4">
    <name type="scientific">Nosema granulosis</name>
    <dbReference type="NCBI Taxonomy" id="83296"/>
    <lineage>
        <taxon>Eukaryota</taxon>
        <taxon>Fungi</taxon>
        <taxon>Fungi incertae sedis</taxon>
        <taxon>Microsporidia</taxon>
        <taxon>Nosematidae</taxon>
        <taxon>Nosema</taxon>
    </lineage>
</organism>
<gene>
    <name evidence="3" type="ORF">NGRA_1500</name>
</gene>
<dbReference type="Proteomes" id="UP000740883">
    <property type="component" value="Unassembled WGS sequence"/>
</dbReference>
<dbReference type="GO" id="GO:0005737">
    <property type="term" value="C:cytoplasm"/>
    <property type="evidence" value="ECO:0007669"/>
    <property type="project" value="TreeGrafter"/>
</dbReference>
<evidence type="ECO:0000313" key="4">
    <source>
        <dbReference type="Proteomes" id="UP000740883"/>
    </source>
</evidence>
<dbReference type="GO" id="GO:0047429">
    <property type="term" value="F:nucleoside triphosphate diphosphatase activity"/>
    <property type="evidence" value="ECO:0007669"/>
    <property type="project" value="InterPro"/>
</dbReference>
<accession>A0A9P6KZI6</accession>
<proteinExistence type="inferred from homology"/>
<dbReference type="OrthoDB" id="6288734at2759"/>
<dbReference type="PANTHER" id="PTHR11067">
    <property type="entry name" value="INOSINE TRIPHOSPHATE PYROPHOSPHATASE/HAM1 PROTEIN"/>
    <property type="match status" value="1"/>
</dbReference>
<dbReference type="InterPro" id="IPR029001">
    <property type="entry name" value="ITPase-like_fam"/>
</dbReference>
<name>A0A9P6KZI6_9MICR</name>
<reference evidence="3 4" key="1">
    <citation type="journal article" date="2020" name="Genome Biol. Evol.">
        <title>Comparative genomics of strictly vertically transmitted, feminizing microsporidia endosymbionts of amphipod crustaceans.</title>
        <authorList>
            <person name="Cormier A."/>
            <person name="Chebbi M.A."/>
            <person name="Giraud I."/>
            <person name="Wattier R."/>
            <person name="Teixeira M."/>
            <person name="Gilbert C."/>
            <person name="Rigaud T."/>
            <person name="Cordaux R."/>
        </authorList>
    </citation>
    <scope>NUCLEOTIDE SEQUENCE [LARGE SCALE GENOMIC DNA]</scope>
    <source>
        <strain evidence="3 4">Ou3-Ou53</strain>
    </source>
</reference>
<sequence length="184" mass="20731">MKLYFVTTNDKKKKELEACLSLPVEQLSIDIQEIQGTKEEVALDKLQKALKGNEDKIVIIDDTSIEIKAMNGFPGPYGKDFIKIGFDVIEKIVEKIGRETVASTMIGIGYYKDGRPIYKLFEGCLDGFIVKTDYVDCFGFDGVFLPKGQTKVYGEMSLEEKNAISHRGLACKKLKEYLLNNKLI</sequence>
<evidence type="ECO:0000256" key="1">
    <source>
        <dbReference type="ARBA" id="ARBA00008023"/>
    </source>
</evidence>
<dbReference type="PANTHER" id="PTHR11067:SF9">
    <property type="entry name" value="INOSINE TRIPHOSPHATE PYROPHOSPHATASE"/>
    <property type="match status" value="1"/>
</dbReference>
<comment type="similarity">
    <text evidence="1">Belongs to the HAM1 NTPase family.</text>
</comment>
<protein>
    <submittedName>
        <fullName evidence="3">Inosine triphosphate pyrophosphatase</fullName>
    </submittedName>
</protein>
<dbReference type="Pfam" id="PF01725">
    <property type="entry name" value="Ham1p_like"/>
    <property type="match status" value="1"/>
</dbReference>
<dbReference type="InterPro" id="IPR002637">
    <property type="entry name" value="RdgB/HAM1"/>
</dbReference>
<dbReference type="SUPFAM" id="SSF52972">
    <property type="entry name" value="ITPase-like"/>
    <property type="match status" value="1"/>
</dbReference>
<keyword evidence="4" id="KW-1185">Reference proteome</keyword>
<dbReference type="Gene3D" id="3.90.950.10">
    <property type="match status" value="1"/>
</dbReference>
<dbReference type="GO" id="GO:0009143">
    <property type="term" value="P:nucleoside triphosphate catabolic process"/>
    <property type="evidence" value="ECO:0007669"/>
    <property type="project" value="InterPro"/>
</dbReference>
<comment type="caution">
    <text evidence="3">The sequence shown here is derived from an EMBL/GenBank/DDBJ whole genome shotgun (WGS) entry which is preliminary data.</text>
</comment>
<evidence type="ECO:0000256" key="2">
    <source>
        <dbReference type="ARBA" id="ARBA00022801"/>
    </source>
</evidence>
<keyword evidence="2" id="KW-0378">Hydrolase</keyword>
<dbReference type="EMBL" id="SBJO01000099">
    <property type="protein sequence ID" value="KAF9763107.1"/>
    <property type="molecule type" value="Genomic_DNA"/>
</dbReference>
<dbReference type="CDD" id="cd00515">
    <property type="entry name" value="HAM1"/>
    <property type="match status" value="1"/>
</dbReference>
<dbReference type="AlphaFoldDB" id="A0A9P6KZI6"/>